<dbReference type="Proteomes" id="UP000024635">
    <property type="component" value="Unassembled WGS sequence"/>
</dbReference>
<feature type="signal peptide" evidence="2">
    <location>
        <begin position="1"/>
        <end position="17"/>
    </location>
</feature>
<comment type="caution">
    <text evidence="3">The sequence shown here is derived from an EMBL/GenBank/DDBJ whole genome shotgun (WGS) entry which is preliminary data.</text>
</comment>
<organism evidence="3 4">
    <name type="scientific">Ancylostoma ceylanicum</name>
    <dbReference type="NCBI Taxonomy" id="53326"/>
    <lineage>
        <taxon>Eukaryota</taxon>
        <taxon>Metazoa</taxon>
        <taxon>Ecdysozoa</taxon>
        <taxon>Nematoda</taxon>
        <taxon>Chromadorea</taxon>
        <taxon>Rhabditida</taxon>
        <taxon>Rhabditina</taxon>
        <taxon>Rhabditomorpha</taxon>
        <taxon>Strongyloidea</taxon>
        <taxon>Ancylostomatidae</taxon>
        <taxon>Ancylostomatinae</taxon>
        <taxon>Ancylostoma</taxon>
    </lineage>
</organism>
<dbReference type="OrthoDB" id="5807133at2759"/>
<accession>A0A016W9Q8</accession>
<evidence type="ECO:0000256" key="1">
    <source>
        <dbReference type="SAM" id="Coils"/>
    </source>
</evidence>
<keyword evidence="4" id="KW-1185">Reference proteome</keyword>
<protein>
    <submittedName>
        <fullName evidence="3">Uncharacterized protein</fullName>
    </submittedName>
</protein>
<evidence type="ECO:0000256" key="2">
    <source>
        <dbReference type="SAM" id="SignalP"/>
    </source>
</evidence>
<name>A0A016W9Q8_9BILA</name>
<dbReference type="AlphaFoldDB" id="A0A016W9Q8"/>
<gene>
    <name evidence="3" type="primary">Acey_s0989.g3304</name>
    <name evidence="3" type="synonym">Acey-snet-1</name>
    <name evidence="3" type="ORF">Y032_0989g3304</name>
</gene>
<feature type="coiled-coil region" evidence="1">
    <location>
        <begin position="48"/>
        <end position="82"/>
    </location>
</feature>
<dbReference type="EMBL" id="JARK01000589">
    <property type="protein sequence ID" value="EYC35758.1"/>
    <property type="molecule type" value="Genomic_DNA"/>
</dbReference>
<reference evidence="4" key="1">
    <citation type="journal article" date="2015" name="Nat. Genet.">
        <title>The genome and transcriptome of the zoonotic hookworm Ancylostoma ceylanicum identify infection-specific gene families.</title>
        <authorList>
            <person name="Schwarz E.M."/>
            <person name="Hu Y."/>
            <person name="Antoshechkin I."/>
            <person name="Miller M.M."/>
            <person name="Sternberg P.W."/>
            <person name="Aroian R.V."/>
        </authorList>
    </citation>
    <scope>NUCLEOTIDE SEQUENCE</scope>
    <source>
        <strain evidence="4">HY135</strain>
    </source>
</reference>
<evidence type="ECO:0000313" key="4">
    <source>
        <dbReference type="Proteomes" id="UP000024635"/>
    </source>
</evidence>
<keyword evidence="1" id="KW-0175">Coiled coil</keyword>
<proteinExistence type="predicted"/>
<keyword evidence="2" id="KW-0732">Signal</keyword>
<feature type="chain" id="PRO_5001491627" evidence="2">
    <location>
        <begin position="18"/>
        <end position="113"/>
    </location>
</feature>
<sequence length="113" mass="12795">MRSILFLFLTLIPVALGLDCRKFSFAPACRGIMLKRSEAHEQGISQELLQIEQNLELLSSLLHHAEAEVDRCEKRNRRTNETTLQHAPCIIFCNKVKISLLVGINIILVCVLP</sequence>
<evidence type="ECO:0000313" key="3">
    <source>
        <dbReference type="EMBL" id="EYC35758.1"/>
    </source>
</evidence>